<dbReference type="AlphaFoldDB" id="A0AAD7X279"/>
<dbReference type="Proteomes" id="UP001221898">
    <property type="component" value="Unassembled WGS sequence"/>
</dbReference>
<reference evidence="2" key="1">
    <citation type="journal article" date="2023" name="Science">
        <title>Genome structures resolve the early diversification of teleost fishes.</title>
        <authorList>
            <person name="Parey E."/>
            <person name="Louis A."/>
            <person name="Montfort J."/>
            <person name="Bouchez O."/>
            <person name="Roques C."/>
            <person name="Iampietro C."/>
            <person name="Lluch J."/>
            <person name="Castinel A."/>
            <person name="Donnadieu C."/>
            <person name="Desvignes T."/>
            <person name="Floi Bucao C."/>
            <person name="Jouanno E."/>
            <person name="Wen M."/>
            <person name="Mejri S."/>
            <person name="Dirks R."/>
            <person name="Jansen H."/>
            <person name="Henkel C."/>
            <person name="Chen W.J."/>
            <person name="Zahm M."/>
            <person name="Cabau C."/>
            <person name="Klopp C."/>
            <person name="Thompson A.W."/>
            <person name="Robinson-Rechavi M."/>
            <person name="Braasch I."/>
            <person name="Lecointre G."/>
            <person name="Bobe J."/>
            <person name="Postlethwait J.H."/>
            <person name="Berthelot C."/>
            <person name="Roest Crollius H."/>
            <person name="Guiguen Y."/>
        </authorList>
    </citation>
    <scope>NUCLEOTIDE SEQUENCE</scope>
    <source>
        <strain evidence="2">NC1722</strain>
    </source>
</reference>
<accession>A0AAD7X279</accession>
<comment type="caution">
    <text evidence="2">The sequence shown here is derived from an EMBL/GenBank/DDBJ whole genome shotgun (WGS) entry which is preliminary data.</text>
</comment>
<protein>
    <submittedName>
        <fullName evidence="2">Uncharacterized protein</fullName>
    </submittedName>
</protein>
<organism evidence="2 3">
    <name type="scientific">Aldrovandia affinis</name>
    <dbReference type="NCBI Taxonomy" id="143900"/>
    <lineage>
        <taxon>Eukaryota</taxon>
        <taxon>Metazoa</taxon>
        <taxon>Chordata</taxon>
        <taxon>Craniata</taxon>
        <taxon>Vertebrata</taxon>
        <taxon>Euteleostomi</taxon>
        <taxon>Actinopterygii</taxon>
        <taxon>Neopterygii</taxon>
        <taxon>Teleostei</taxon>
        <taxon>Notacanthiformes</taxon>
        <taxon>Halosauridae</taxon>
        <taxon>Aldrovandia</taxon>
    </lineage>
</organism>
<gene>
    <name evidence="2" type="ORF">AAFF_G00141300</name>
</gene>
<feature type="region of interest" description="Disordered" evidence="1">
    <location>
        <begin position="169"/>
        <end position="198"/>
    </location>
</feature>
<feature type="compositionally biased region" description="Basic and acidic residues" evidence="1">
    <location>
        <begin position="180"/>
        <end position="191"/>
    </location>
</feature>
<evidence type="ECO:0000256" key="1">
    <source>
        <dbReference type="SAM" id="MobiDB-lite"/>
    </source>
</evidence>
<dbReference type="EMBL" id="JAINUG010000002">
    <property type="protein sequence ID" value="KAJ8418421.1"/>
    <property type="molecule type" value="Genomic_DNA"/>
</dbReference>
<evidence type="ECO:0000313" key="2">
    <source>
        <dbReference type="EMBL" id="KAJ8418421.1"/>
    </source>
</evidence>
<evidence type="ECO:0000313" key="3">
    <source>
        <dbReference type="Proteomes" id="UP001221898"/>
    </source>
</evidence>
<name>A0AAD7X279_9TELE</name>
<sequence length="198" mass="21950">MVLCFLQLSVRKQEVWRLGPVASGVDFLPTGHQGALTPPHHYHHLQRCPIAICLSMFQQIDIFISGSDCPTPRLIPRKQRIVGLFALSPRIKACRSCVTRAIWAPRPMRAEPVIRLCVFSREAARTEGRHTPAGLTRSDSGHEVWESPGLKVAVAGAVLALFRWRGEERRGPGGAGVKPAPRERALRRGERGWPASCL</sequence>
<proteinExistence type="predicted"/>
<keyword evidence="3" id="KW-1185">Reference proteome</keyword>